<evidence type="ECO:0000256" key="4">
    <source>
        <dbReference type="ARBA" id="ARBA00022989"/>
    </source>
</evidence>
<feature type="transmembrane region" description="Helical" evidence="6">
    <location>
        <begin position="12"/>
        <end position="30"/>
    </location>
</feature>
<dbReference type="RefSeq" id="WP_188516554.1">
    <property type="nucleotide sequence ID" value="NZ_BMES01000001.1"/>
</dbReference>
<evidence type="ECO:0000256" key="3">
    <source>
        <dbReference type="ARBA" id="ARBA00022692"/>
    </source>
</evidence>
<organism evidence="7 8">
    <name type="scientific">Alsobacter metallidurans</name>
    <dbReference type="NCBI Taxonomy" id="340221"/>
    <lineage>
        <taxon>Bacteria</taxon>
        <taxon>Pseudomonadati</taxon>
        <taxon>Pseudomonadota</taxon>
        <taxon>Alphaproteobacteria</taxon>
        <taxon>Hyphomicrobiales</taxon>
        <taxon>Alsobacteraceae</taxon>
        <taxon>Alsobacter</taxon>
    </lineage>
</organism>
<reference evidence="7" key="1">
    <citation type="journal article" date="2014" name="Int. J. Syst. Evol. Microbiol.">
        <title>Complete genome sequence of Corynebacterium casei LMG S-19264T (=DSM 44701T), isolated from a smear-ripened cheese.</title>
        <authorList>
            <consortium name="US DOE Joint Genome Institute (JGI-PGF)"/>
            <person name="Walter F."/>
            <person name="Albersmeier A."/>
            <person name="Kalinowski J."/>
            <person name="Ruckert C."/>
        </authorList>
    </citation>
    <scope>NUCLEOTIDE SEQUENCE</scope>
    <source>
        <strain evidence="7">CGMCC 1.12214</strain>
    </source>
</reference>
<dbReference type="PROSITE" id="PS50895">
    <property type="entry name" value="SURF1"/>
    <property type="match status" value="1"/>
</dbReference>
<evidence type="ECO:0000313" key="8">
    <source>
        <dbReference type="Proteomes" id="UP000603912"/>
    </source>
</evidence>
<evidence type="ECO:0000256" key="5">
    <source>
        <dbReference type="ARBA" id="ARBA00023136"/>
    </source>
</evidence>
<dbReference type="PANTHER" id="PTHR23427">
    <property type="entry name" value="SURFEIT LOCUS PROTEIN"/>
    <property type="match status" value="1"/>
</dbReference>
<evidence type="ECO:0000256" key="2">
    <source>
        <dbReference type="ARBA" id="ARBA00007165"/>
    </source>
</evidence>
<evidence type="ECO:0000256" key="1">
    <source>
        <dbReference type="ARBA" id="ARBA00004370"/>
    </source>
</evidence>
<accession>A0A917I401</accession>
<dbReference type="PANTHER" id="PTHR23427:SF2">
    <property type="entry name" value="SURFEIT LOCUS PROTEIN 1"/>
    <property type="match status" value="1"/>
</dbReference>
<feature type="transmembrane region" description="Helical" evidence="6">
    <location>
        <begin position="221"/>
        <end position="242"/>
    </location>
</feature>
<keyword evidence="6" id="KW-1003">Cell membrane</keyword>
<comment type="similarity">
    <text evidence="2 6">Belongs to the SURF1 family.</text>
</comment>
<reference evidence="7" key="2">
    <citation type="submission" date="2020-09" db="EMBL/GenBank/DDBJ databases">
        <authorList>
            <person name="Sun Q."/>
            <person name="Zhou Y."/>
        </authorList>
    </citation>
    <scope>NUCLEOTIDE SEQUENCE</scope>
    <source>
        <strain evidence="7">CGMCC 1.12214</strain>
    </source>
</reference>
<keyword evidence="5 6" id="KW-0472">Membrane</keyword>
<sequence length="251" mass="27139">MNPRLTRLIAPAIATLVGFAILVGLGFWQIERLGAKQRLLARVEARMHAEPGALPPEADWGGLNAKNVDYQRVRVTGRFLHDKEAHLNGFIALPTTGPAPANTLMGFFILTPLRLADGSVVIVNRGIVPTELRDPAKRAEGQPSGDVTVTGLLRMPEHPGVFVPSNDPVKNNWFSRDPVAIGQAKGLTRVAPFVVDADATPVPGGWPRGGNTVVSFPNNHLQYAFTWFALALCLLGVFGFWARQQLKDGSA</sequence>
<keyword evidence="3 6" id="KW-0812">Transmembrane</keyword>
<keyword evidence="8" id="KW-1185">Reference proteome</keyword>
<dbReference type="InterPro" id="IPR045214">
    <property type="entry name" value="Surf1/Surf4"/>
</dbReference>
<dbReference type="AlphaFoldDB" id="A0A917I401"/>
<evidence type="ECO:0000313" key="7">
    <source>
        <dbReference type="EMBL" id="GGH12031.1"/>
    </source>
</evidence>
<comment type="caution">
    <text evidence="7">The sequence shown here is derived from an EMBL/GenBank/DDBJ whole genome shotgun (WGS) entry which is preliminary data.</text>
</comment>
<comment type="subcellular location">
    <subcellularLocation>
        <location evidence="6">Cell membrane</location>
        <topology evidence="6">Multi-pass membrane protein</topology>
    </subcellularLocation>
    <subcellularLocation>
        <location evidence="1">Membrane</location>
    </subcellularLocation>
</comment>
<dbReference type="Pfam" id="PF02104">
    <property type="entry name" value="SURF1"/>
    <property type="match status" value="1"/>
</dbReference>
<protein>
    <recommendedName>
        <fullName evidence="6">SURF1-like protein</fullName>
    </recommendedName>
</protein>
<dbReference type="InterPro" id="IPR002994">
    <property type="entry name" value="Surf1/Shy1"/>
</dbReference>
<dbReference type="EMBL" id="BMES01000001">
    <property type="protein sequence ID" value="GGH12031.1"/>
    <property type="molecule type" value="Genomic_DNA"/>
</dbReference>
<proteinExistence type="inferred from homology"/>
<name>A0A917I401_9HYPH</name>
<dbReference type="Proteomes" id="UP000603912">
    <property type="component" value="Unassembled WGS sequence"/>
</dbReference>
<gene>
    <name evidence="7" type="ORF">GCM10007036_09530</name>
</gene>
<evidence type="ECO:0000256" key="6">
    <source>
        <dbReference type="RuleBase" id="RU363076"/>
    </source>
</evidence>
<dbReference type="CDD" id="cd06662">
    <property type="entry name" value="SURF1"/>
    <property type="match status" value="1"/>
</dbReference>
<dbReference type="GO" id="GO:0005886">
    <property type="term" value="C:plasma membrane"/>
    <property type="evidence" value="ECO:0007669"/>
    <property type="project" value="UniProtKB-SubCell"/>
</dbReference>
<keyword evidence="4 6" id="KW-1133">Transmembrane helix</keyword>